<evidence type="ECO:0000256" key="2">
    <source>
        <dbReference type="ARBA" id="ARBA00023125"/>
    </source>
</evidence>
<reference evidence="6 7" key="1">
    <citation type="submission" date="2021-08" db="EMBL/GenBank/DDBJ databases">
        <title>Genomic Architecture of Streptomyces flavotricini NGL1 and Streptomyces erythrochromogenes HMS4 With Differential Plant Beneficial attributes and laccase production capabilities.</title>
        <authorList>
            <person name="Salwan R."/>
            <person name="Kaur R."/>
            <person name="Sharma V."/>
        </authorList>
    </citation>
    <scope>NUCLEOTIDE SEQUENCE [LARGE SCALE GENOMIC DNA]</scope>
    <source>
        <strain evidence="6 7">NGL1</strain>
    </source>
</reference>
<dbReference type="EMBL" id="JAINUL010000001">
    <property type="protein sequence ID" value="MCC0094671.1"/>
    <property type="molecule type" value="Genomic_DNA"/>
</dbReference>
<evidence type="ECO:0000256" key="4">
    <source>
        <dbReference type="SAM" id="MobiDB-lite"/>
    </source>
</evidence>
<gene>
    <name evidence="6" type="ORF">K7B10_07715</name>
</gene>
<dbReference type="PROSITE" id="PS51118">
    <property type="entry name" value="HTH_HXLR"/>
    <property type="match status" value="1"/>
</dbReference>
<dbReference type="Proteomes" id="UP001520654">
    <property type="component" value="Unassembled WGS sequence"/>
</dbReference>
<sequence length="287" mass="31167">MPETVAADLSRVTESLQMLAPRWNVWVLMTLAEQPLRYSDIKTRLPWLVDGQLHPKLRKLTDAGMVERTALDRRNVLYGLSARGKAVLPVLPELAHWGRTHLEKDTAPDAVTGQRVPKAVPQAQDIEDTLTLLSPRHATAILWTLQVRGASSAKAIAASVMPDSSLSVIYQPLQRLAEDGLITRDRHRDGHVELTAAGRNLAPVYRALSAWAAGRPPAEAGDHPVWGLAPVPSPATTAGPGVWLTTQPRHPAPAPRPTQTAWKPGDMFSHTTPARPITPAPAGGRTR</sequence>
<keyword evidence="2" id="KW-0238">DNA-binding</keyword>
<feature type="region of interest" description="Disordered" evidence="4">
    <location>
        <begin position="248"/>
        <end position="287"/>
    </location>
</feature>
<dbReference type="PANTHER" id="PTHR33204">
    <property type="entry name" value="TRANSCRIPTIONAL REGULATOR, MARR FAMILY"/>
    <property type="match status" value="1"/>
</dbReference>
<evidence type="ECO:0000256" key="3">
    <source>
        <dbReference type="ARBA" id="ARBA00023163"/>
    </source>
</evidence>
<evidence type="ECO:0000259" key="5">
    <source>
        <dbReference type="PROSITE" id="PS51118"/>
    </source>
</evidence>
<evidence type="ECO:0000256" key="1">
    <source>
        <dbReference type="ARBA" id="ARBA00023015"/>
    </source>
</evidence>
<dbReference type="SUPFAM" id="SSF46785">
    <property type="entry name" value="Winged helix' DNA-binding domain"/>
    <property type="match status" value="2"/>
</dbReference>
<dbReference type="InterPro" id="IPR002577">
    <property type="entry name" value="HTH_HxlR"/>
</dbReference>
<organism evidence="6 7">
    <name type="scientific">Streptomyces flavotricini</name>
    <dbReference type="NCBI Taxonomy" id="66888"/>
    <lineage>
        <taxon>Bacteria</taxon>
        <taxon>Bacillati</taxon>
        <taxon>Actinomycetota</taxon>
        <taxon>Actinomycetes</taxon>
        <taxon>Kitasatosporales</taxon>
        <taxon>Streptomycetaceae</taxon>
        <taxon>Streptomyces</taxon>
    </lineage>
</organism>
<dbReference type="Pfam" id="PF01638">
    <property type="entry name" value="HxlR"/>
    <property type="match status" value="2"/>
</dbReference>
<proteinExistence type="predicted"/>
<feature type="domain" description="HTH hxlR-type" evidence="5">
    <location>
        <begin position="9"/>
        <end position="106"/>
    </location>
</feature>
<keyword evidence="7" id="KW-1185">Reference proteome</keyword>
<name>A0ABS8E0J7_9ACTN</name>
<feature type="compositionally biased region" description="Low complexity" evidence="4">
    <location>
        <begin position="271"/>
        <end position="287"/>
    </location>
</feature>
<protein>
    <submittedName>
        <fullName evidence="6">Winged helix-turn-helix transcriptional regulator</fullName>
    </submittedName>
</protein>
<keyword evidence="1" id="KW-0805">Transcription regulation</keyword>
<accession>A0ABS8E0J7</accession>
<dbReference type="Gene3D" id="1.10.10.10">
    <property type="entry name" value="Winged helix-like DNA-binding domain superfamily/Winged helix DNA-binding domain"/>
    <property type="match status" value="2"/>
</dbReference>
<keyword evidence="3" id="KW-0804">Transcription</keyword>
<dbReference type="InterPro" id="IPR036390">
    <property type="entry name" value="WH_DNA-bd_sf"/>
</dbReference>
<evidence type="ECO:0000313" key="6">
    <source>
        <dbReference type="EMBL" id="MCC0094671.1"/>
    </source>
</evidence>
<dbReference type="RefSeq" id="WP_229335233.1">
    <property type="nucleotide sequence ID" value="NZ_JAINUL010000001.1"/>
</dbReference>
<comment type="caution">
    <text evidence="6">The sequence shown here is derived from an EMBL/GenBank/DDBJ whole genome shotgun (WGS) entry which is preliminary data.</text>
</comment>
<dbReference type="InterPro" id="IPR036388">
    <property type="entry name" value="WH-like_DNA-bd_sf"/>
</dbReference>
<dbReference type="PANTHER" id="PTHR33204:SF37">
    <property type="entry name" value="HTH-TYPE TRANSCRIPTIONAL REGULATOR YODB"/>
    <property type="match status" value="1"/>
</dbReference>
<evidence type="ECO:0000313" key="7">
    <source>
        <dbReference type="Proteomes" id="UP001520654"/>
    </source>
</evidence>